<feature type="binding site" evidence="9">
    <location>
        <position position="59"/>
    </location>
    <ligand>
        <name>substrate</name>
    </ligand>
</feature>
<dbReference type="InterPro" id="IPR013342">
    <property type="entry name" value="Mandelate_racemase_C"/>
</dbReference>
<evidence type="ECO:0000256" key="4">
    <source>
        <dbReference type="ARBA" id="ARBA00052842"/>
    </source>
</evidence>
<dbReference type="InterPro" id="IPR013341">
    <property type="entry name" value="Mandelate_racemase_N_dom"/>
</dbReference>
<dbReference type="GO" id="GO:0050032">
    <property type="term" value="F:L-rhamnonate dehydratase activity"/>
    <property type="evidence" value="ECO:0007669"/>
    <property type="project" value="UniProtKB-UniRule"/>
</dbReference>
<feature type="binding site" evidence="9">
    <location>
        <position position="280"/>
    </location>
    <ligand>
        <name>Mg(2+)</name>
        <dbReference type="ChEBI" id="CHEBI:18420"/>
    </ligand>
</feature>
<dbReference type="InterPro" id="IPR029017">
    <property type="entry name" value="Enolase-like_N"/>
</dbReference>
<dbReference type="PANTHER" id="PTHR13794:SF58">
    <property type="entry name" value="MITOCHONDRIAL ENOLASE SUPERFAMILY MEMBER 1"/>
    <property type="match status" value="1"/>
</dbReference>
<evidence type="ECO:0000256" key="3">
    <source>
        <dbReference type="ARBA" id="ARBA00023239"/>
    </source>
</evidence>
<comment type="miscellaneous">
    <text evidence="9">Reaction proceeds via a syn dehydration.</text>
</comment>
<evidence type="ECO:0000259" key="10">
    <source>
        <dbReference type="SMART" id="SM00922"/>
    </source>
</evidence>
<dbReference type="SUPFAM" id="SSF51604">
    <property type="entry name" value="Enolase C-terminal domain-like"/>
    <property type="match status" value="1"/>
</dbReference>
<keyword evidence="3 9" id="KW-0456">Lyase</keyword>
<dbReference type="FunFam" id="3.30.390.10:FF:000007">
    <property type="entry name" value="L-rhamnonate dehydratase"/>
    <property type="match status" value="1"/>
</dbReference>
<name>A0A0F6B427_SALT1</name>
<reference evidence="11 12" key="1">
    <citation type="journal article" date="2010" name="J. Bacteriol.">
        <title>Short-term signatures of evolutionary change in the Salmonella enterica serovar typhimurium 14028 genome.</title>
        <authorList>
            <person name="Jarvik T."/>
            <person name="Smillie C."/>
            <person name="Groisman E.A."/>
            <person name="Ochman H."/>
        </authorList>
    </citation>
    <scope>NUCLEOTIDE SEQUENCE [LARGE SCALE GENOMIC DNA]</scope>
    <source>
        <strain evidence="12">14028s / SGSC 2262</strain>
    </source>
</reference>
<evidence type="ECO:0000313" key="12">
    <source>
        <dbReference type="Proteomes" id="UP000002695"/>
    </source>
</evidence>
<comment type="similarity">
    <text evidence="5 9">Belongs to the mandelate racemase/muconate lactonizing enzyme family. RhamD subfamily.</text>
</comment>
<dbReference type="PATRIC" id="fig|588858.6.peg.2630"/>
<dbReference type="HAMAP" id="MF_01288">
    <property type="entry name" value="Rhamnon_dehydrat"/>
    <property type="match status" value="1"/>
</dbReference>
<feature type="site" description="Transition state stabilizer" evidence="9">
    <location>
        <position position="349"/>
    </location>
</feature>
<dbReference type="InterPro" id="IPR018110">
    <property type="entry name" value="Mandel_Rmase/mucon_lact_enz_CS"/>
</dbReference>
<accession>A0A0F6B427</accession>
<comment type="function">
    <text evidence="9">Catalyzes the dehydration of L-rhamnonate to 2-keto-3-deoxy-L-rhamnonate (KDR).</text>
</comment>
<dbReference type="FunFam" id="3.20.20.120:FF:000005">
    <property type="entry name" value="Putative L-rhamnonate dehydratase"/>
    <property type="match status" value="1"/>
</dbReference>
<dbReference type="Pfam" id="PF13378">
    <property type="entry name" value="MR_MLE_C"/>
    <property type="match status" value="1"/>
</dbReference>
<feature type="binding site" evidence="9">
    <location>
        <position position="252"/>
    </location>
    <ligand>
        <name>Mg(2+)</name>
        <dbReference type="ChEBI" id="CHEBI:18420"/>
    </ligand>
</feature>
<feature type="binding site" evidence="9">
    <location>
        <position position="33"/>
    </location>
    <ligand>
        <name>substrate</name>
    </ligand>
</feature>
<evidence type="ECO:0000256" key="5">
    <source>
        <dbReference type="ARBA" id="ARBA00061339"/>
    </source>
</evidence>
<dbReference type="EC" id="4.2.1.90" evidence="7 9"/>
<comment type="catalytic activity">
    <reaction evidence="4 9">
        <text>L-rhamnonate = 2-dehydro-3-deoxy-L-rhamnonate + H2O</text>
        <dbReference type="Rhea" id="RHEA:23080"/>
        <dbReference type="ChEBI" id="CHEBI:15377"/>
        <dbReference type="ChEBI" id="CHEBI:58118"/>
        <dbReference type="ChEBI" id="CHEBI:58371"/>
        <dbReference type="EC" id="4.2.1.90"/>
    </reaction>
</comment>
<proteinExistence type="inferred from homology"/>
<dbReference type="HOGENOM" id="CLU_030273_1_0_6"/>
<dbReference type="CDD" id="cd03327">
    <property type="entry name" value="MR_like_2"/>
    <property type="match status" value="1"/>
</dbReference>
<evidence type="ECO:0000313" key="11">
    <source>
        <dbReference type="EMBL" id="ACY89268.1"/>
    </source>
</evidence>
<dbReference type="GO" id="GO:0000287">
    <property type="term" value="F:magnesium ion binding"/>
    <property type="evidence" value="ECO:0007669"/>
    <property type="project" value="UniProtKB-UniRule"/>
</dbReference>
<keyword evidence="2 9" id="KW-0460">Magnesium</keyword>
<dbReference type="GO" id="GO:0016052">
    <property type="term" value="P:carbohydrate catabolic process"/>
    <property type="evidence" value="ECO:0007669"/>
    <property type="project" value="TreeGrafter"/>
</dbReference>
<keyword evidence="1 9" id="KW-0479">Metal-binding</keyword>
<dbReference type="AlphaFoldDB" id="A0A0F6B427"/>
<dbReference type="Pfam" id="PF02746">
    <property type="entry name" value="MR_MLE_N"/>
    <property type="match status" value="1"/>
</dbReference>
<dbReference type="InterPro" id="IPR046945">
    <property type="entry name" value="RHMD-like"/>
</dbReference>
<dbReference type="NCBIfam" id="NF011968">
    <property type="entry name" value="PRK15440.1"/>
    <property type="match status" value="1"/>
</dbReference>
<keyword evidence="12" id="KW-1185">Reference proteome</keyword>
<evidence type="ECO:0000256" key="9">
    <source>
        <dbReference type="HAMAP-Rule" id="MF_01288"/>
    </source>
</evidence>
<dbReference type="SMART" id="SM00922">
    <property type="entry name" value="MR_MLE"/>
    <property type="match status" value="1"/>
</dbReference>
<dbReference type="SFLD" id="SFLDG00179">
    <property type="entry name" value="mandelate_racemase"/>
    <property type="match status" value="1"/>
</dbReference>
<dbReference type="SUPFAM" id="SSF54826">
    <property type="entry name" value="Enolase N-terminal domain-like"/>
    <property type="match status" value="1"/>
</dbReference>
<dbReference type="EMBL" id="CP001363">
    <property type="protein sequence ID" value="ACY89268.1"/>
    <property type="molecule type" value="Genomic_DNA"/>
</dbReference>
<comment type="cofactor">
    <cofactor evidence="9">
        <name>Mg(2+)</name>
        <dbReference type="ChEBI" id="CHEBI:18420"/>
    </cofactor>
    <text evidence="9">Binds 1 Mg(2+) ion per subunit.</text>
</comment>
<dbReference type="Gene3D" id="3.20.20.120">
    <property type="entry name" value="Enolase-like C-terminal domain"/>
    <property type="match status" value="1"/>
</dbReference>
<dbReference type="InterPro" id="IPR029065">
    <property type="entry name" value="Enolase_C-like"/>
</dbReference>
<sequence length="405" mass="44679">MENIMTLPKIKHVRAWFIGGATAEKGAGGGDYHDQGGNHWIDDHIATPMSKYRDYEQSRQSFGINVLGTLIVEVEAENRQTGFAVSTAGEMGCFIVETHLNRFIEGKCVSDIKLIHDQMLGATMYYSGSGGLVMNTISCVDLALWDLFGKVVGLPVYKLLGGAVRDEIQFYATGARPDLAKEMGFIGGKMPTHWGPHDGDAGIRKDAAMVADMREKCGPDFWLMLDCWMSQDVNYATKLAHACAPFNLKWIEECLPPQQYEGYRELKRNAPAGMMVTSGEHHGTLQSFRTLAETGIDIMQPDVGWCGGLTTLVEIAALAKSRGQLVVPHGSSVYSHHAVITFTNTPFSEFLMTSPDCSTLRPQFDPILLDEPVPVNGRIHKSVLDKPGFGVELNRDCHLKRPYSH</sequence>
<dbReference type="SFLD" id="SFLDF00006">
    <property type="entry name" value="rhamnonate_dehydratase"/>
    <property type="match status" value="1"/>
</dbReference>
<dbReference type="PANTHER" id="PTHR13794">
    <property type="entry name" value="ENOLASE SUPERFAMILY, MANDELATE RACEMASE"/>
    <property type="match status" value="1"/>
</dbReference>
<dbReference type="BioCyc" id="SENT588858:STM14_RS12665-MONOMER"/>
<dbReference type="InterPro" id="IPR036849">
    <property type="entry name" value="Enolase-like_C_sf"/>
</dbReference>
<feature type="domain" description="Mandelate racemase/muconate lactonizing enzyme C-terminal" evidence="10">
    <location>
        <begin position="167"/>
        <end position="273"/>
    </location>
</feature>
<gene>
    <name evidence="11" type="primary">yfaW</name>
    <name evidence="9" type="synonym">rhmD</name>
    <name evidence="11" type="ordered locus">STM14_2828</name>
</gene>
<dbReference type="SFLD" id="SFLDS00001">
    <property type="entry name" value="Enolase"/>
    <property type="match status" value="1"/>
</dbReference>
<feature type="binding site" evidence="9">
    <location>
        <position position="226"/>
    </location>
    <ligand>
        <name>Mg(2+)</name>
        <dbReference type="ChEBI" id="CHEBI:18420"/>
    </ligand>
</feature>
<dbReference type="PROSITE" id="PS00908">
    <property type="entry name" value="MR_MLE_1"/>
    <property type="match status" value="1"/>
</dbReference>
<comment type="subunit">
    <text evidence="6 9">Homooctamer; tetramer of dimers.</text>
</comment>
<evidence type="ECO:0000256" key="7">
    <source>
        <dbReference type="ARBA" id="ARBA00067087"/>
    </source>
</evidence>
<dbReference type="KEGG" id="seo:STM14_2828"/>
<protein>
    <recommendedName>
        <fullName evidence="8 9">L-rhamnonate dehydratase</fullName>
        <shortName evidence="9">RhamD</shortName>
        <ecNumber evidence="7 9">4.2.1.90</ecNumber>
    </recommendedName>
</protein>
<evidence type="ECO:0000256" key="1">
    <source>
        <dbReference type="ARBA" id="ARBA00022723"/>
    </source>
</evidence>
<feature type="active site" description="Proton acceptor" evidence="9">
    <location>
        <position position="329"/>
    </location>
</feature>
<dbReference type="Gene3D" id="3.30.390.10">
    <property type="entry name" value="Enolase-like, N-terminal domain"/>
    <property type="match status" value="1"/>
</dbReference>
<evidence type="ECO:0000256" key="2">
    <source>
        <dbReference type="ARBA" id="ARBA00022842"/>
    </source>
</evidence>
<evidence type="ECO:0000256" key="8">
    <source>
        <dbReference type="ARBA" id="ARBA00074351"/>
    </source>
</evidence>
<dbReference type="GO" id="GO:0009063">
    <property type="term" value="P:amino acid catabolic process"/>
    <property type="evidence" value="ECO:0007669"/>
    <property type="project" value="InterPro"/>
</dbReference>
<dbReference type="Proteomes" id="UP000002695">
    <property type="component" value="Chromosome"/>
</dbReference>
<organism evidence="11 12">
    <name type="scientific">Salmonella typhimurium (strain 14028s / SGSC 2262)</name>
    <dbReference type="NCBI Taxonomy" id="588858"/>
    <lineage>
        <taxon>Bacteria</taxon>
        <taxon>Pseudomonadati</taxon>
        <taxon>Pseudomonadota</taxon>
        <taxon>Gammaproteobacteria</taxon>
        <taxon>Enterobacterales</taxon>
        <taxon>Enterobacteriaceae</taxon>
        <taxon>Salmonella</taxon>
    </lineage>
</organism>
<evidence type="ECO:0000256" key="6">
    <source>
        <dbReference type="ARBA" id="ARBA00063011"/>
    </source>
</evidence>
<feature type="site" description="Increases basicity of active site His" evidence="9">
    <location>
        <position position="302"/>
    </location>
</feature>
<dbReference type="InterPro" id="IPR023444">
    <property type="entry name" value="L-Rhamnon_dehydrat"/>
</dbReference>
<feature type="binding site" evidence="9">
    <location>
        <position position="349"/>
    </location>
    <ligand>
        <name>substrate</name>
    </ligand>
</feature>